<evidence type="ECO:0000256" key="4">
    <source>
        <dbReference type="ARBA" id="ARBA00023004"/>
    </source>
</evidence>
<evidence type="ECO:0000256" key="3">
    <source>
        <dbReference type="ARBA" id="ARBA00023002"/>
    </source>
</evidence>
<gene>
    <name evidence="6" type="ORF">GCM10017596_02180</name>
</gene>
<dbReference type="GO" id="GO:0046872">
    <property type="term" value="F:metal ion binding"/>
    <property type="evidence" value="ECO:0007669"/>
    <property type="project" value="UniProtKB-KW"/>
</dbReference>
<organism evidence="6 7">
    <name type="scientific">Microbacterium keratanolyticum</name>
    <dbReference type="NCBI Taxonomy" id="67574"/>
    <lineage>
        <taxon>Bacteria</taxon>
        <taxon>Bacillati</taxon>
        <taxon>Actinomycetota</taxon>
        <taxon>Actinomycetes</taxon>
        <taxon>Micrococcales</taxon>
        <taxon>Microbacteriaceae</taxon>
        <taxon>Microbacterium</taxon>
    </lineage>
</organism>
<dbReference type="Gene3D" id="3.50.50.60">
    <property type="entry name" value="FAD/NAD(P)-binding domain"/>
    <property type="match status" value="1"/>
</dbReference>
<evidence type="ECO:0000313" key="6">
    <source>
        <dbReference type="EMBL" id="GLK00503.1"/>
    </source>
</evidence>
<evidence type="ECO:0000256" key="1">
    <source>
        <dbReference type="ARBA" id="ARBA00022485"/>
    </source>
</evidence>
<dbReference type="AlphaFoldDB" id="A0A9W6M7J6"/>
<evidence type="ECO:0000256" key="2">
    <source>
        <dbReference type="ARBA" id="ARBA00022723"/>
    </source>
</evidence>
<accession>A0A9W6M7J6</accession>
<keyword evidence="4" id="KW-0408">Iron</keyword>
<sequence length="771" mass="84574">MPIRTEPHSPAEREKLHTHRRDVDVDVAVIGGGLAGVAAAISASREGARVALIQNRPVLGGNSSSEVRVWVCGATATGHQRFARETGIIGELYLENEYRNPLGNPHLWDLLLLDTVKAEPNIQLLLNTHVSEVEREGSRIRAVYGEVLGAETEVRVQARMFIDASGDGTLAAAVGADILLGRESAQQFGETSAPDSADDLTLGSTLLFYTRDEGEPVPFVAPAFAIDIDQTPILRNRILRTGDNGADYWWIEWGGEIDVVADNERIRDELWGVIYGIWDHIKNSGEFPDAANLTLEWVGSIPGKREYRRVKGHTVMTQADIVEDVSKIDAIGFGGWSIDLHPPRGVYEPAPAARQTYPPGTYDIPFGVLYSPDIPNLLFAGRNVSATHVAFGSLRVMATCAVMGEAAGTAAAMCVEADLSPREVHVGRIDELQQRLIRADASMIGVREQSTDNRARDAVVTASSSLHWEDLPDPEEALALTSTLAMLVPAGQTGVAELFLSATEPTTLNYSIRTSESDRTYFPAEVLHSGSIDVASSAGAWVPLEVSADELVSDGRPWIVVLEPNPVLSWWHSADVVSGMIAMNLREDVSAESIDHHISDEDANEVVRWGIKAFNRRRFGVRFRGPISGYEPSQASSGLSRPFAGPNMWSSATLADAPEWVQLSWDAPVKAAEIRLVLNDDVNEYMNNLHYVRKPFRVIPELLADIDIEVRVDGQWSSVAKIRENRRRHVIVPIEPKMVDAVRIVALRTNGARRAQMCEVRVYEEQHAADA</sequence>
<keyword evidence="1" id="KW-0004">4Fe-4S</keyword>
<dbReference type="RefSeq" id="WP_204938219.1">
    <property type="nucleotide sequence ID" value="NZ_BAAAUM010000001.1"/>
</dbReference>
<keyword evidence="3" id="KW-0560">Oxidoreductase</keyword>
<dbReference type="InterPro" id="IPR039650">
    <property type="entry name" value="HdrA-like"/>
</dbReference>
<keyword evidence="5" id="KW-0411">Iron-sulfur</keyword>
<reference evidence="6" key="1">
    <citation type="journal article" date="2014" name="Int. J. Syst. Evol. Microbiol.">
        <title>Complete genome sequence of Corynebacterium casei LMG S-19264T (=DSM 44701T), isolated from a smear-ripened cheese.</title>
        <authorList>
            <consortium name="US DOE Joint Genome Institute (JGI-PGF)"/>
            <person name="Walter F."/>
            <person name="Albersmeier A."/>
            <person name="Kalinowski J."/>
            <person name="Ruckert C."/>
        </authorList>
    </citation>
    <scope>NUCLEOTIDE SEQUENCE</scope>
    <source>
        <strain evidence="6">VKM Ac-1958</strain>
    </source>
</reference>
<keyword evidence="7" id="KW-1185">Reference proteome</keyword>
<dbReference type="Proteomes" id="UP001142325">
    <property type="component" value="Unassembled WGS sequence"/>
</dbReference>
<protein>
    <recommendedName>
        <fullName evidence="8">FAD dependent oxidoreductase</fullName>
    </recommendedName>
</protein>
<dbReference type="InterPro" id="IPR036188">
    <property type="entry name" value="FAD/NAD-bd_sf"/>
</dbReference>
<dbReference type="EMBL" id="BSET01000001">
    <property type="protein sequence ID" value="GLK00503.1"/>
    <property type="molecule type" value="Genomic_DNA"/>
</dbReference>
<dbReference type="Pfam" id="PF12831">
    <property type="entry name" value="FAD_oxidored"/>
    <property type="match status" value="1"/>
</dbReference>
<dbReference type="PANTHER" id="PTHR43498:SF1">
    <property type="entry name" value="COB--COM HETERODISULFIDE REDUCTASE IRON-SULFUR SUBUNIT A"/>
    <property type="match status" value="1"/>
</dbReference>
<dbReference type="GO" id="GO:0051539">
    <property type="term" value="F:4 iron, 4 sulfur cluster binding"/>
    <property type="evidence" value="ECO:0007669"/>
    <property type="project" value="UniProtKB-KW"/>
</dbReference>
<evidence type="ECO:0000256" key="5">
    <source>
        <dbReference type="ARBA" id="ARBA00023014"/>
    </source>
</evidence>
<dbReference type="SUPFAM" id="SSF51905">
    <property type="entry name" value="FAD/NAD(P)-binding domain"/>
    <property type="match status" value="1"/>
</dbReference>
<proteinExistence type="predicted"/>
<dbReference type="PANTHER" id="PTHR43498">
    <property type="entry name" value="FERREDOXIN:COB-COM HETERODISULFIDE REDUCTASE SUBUNIT A"/>
    <property type="match status" value="1"/>
</dbReference>
<dbReference type="GO" id="GO:0016491">
    <property type="term" value="F:oxidoreductase activity"/>
    <property type="evidence" value="ECO:0007669"/>
    <property type="project" value="UniProtKB-KW"/>
</dbReference>
<dbReference type="Gene3D" id="2.60.120.260">
    <property type="entry name" value="Galactose-binding domain-like"/>
    <property type="match status" value="1"/>
</dbReference>
<name>A0A9W6M7J6_9MICO</name>
<keyword evidence="2" id="KW-0479">Metal-binding</keyword>
<comment type="caution">
    <text evidence="6">The sequence shown here is derived from an EMBL/GenBank/DDBJ whole genome shotgun (WGS) entry which is preliminary data.</text>
</comment>
<reference evidence="6" key="2">
    <citation type="submission" date="2023-01" db="EMBL/GenBank/DDBJ databases">
        <authorList>
            <person name="Sun Q."/>
            <person name="Evtushenko L."/>
        </authorList>
    </citation>
    <scope>NUCLEOTIDE SEQUENCE</scope>
    <source>
        <strain evidence="6">VKM Ac-1958</strain>
    </source>
</reference>
<evidence type="ECO:0008006" key="8">
    <source>
        <dbReference type="Google" id="ProtNLM"/>
    </source>
</evidence>
<evidence type="ECO:0000313" key="7">
    <source>
        <dbReference type="Proteomes" id="UP001142325"/>
    </source>
</evidence>